<dbReference type="GO" id="GO:0008270">
    <property type="term" value="F:zinc ion binding"/>
    <property type="evidence" value="ECO:0007669"/>
    <property type="project" value="InterPro"/>
</dbReference>
<dbReference type="Proteomes" id="UP001283341">
    <property type="component" value="Unassembled WGS sequence"/>
</dbReference>
<comment type="subcellular location">
    <subcellularLocation>
        <location evidence="1">Nucleus</location>
    </subcellularLocation>
</comment>
<keyword evidence="2" id="KW-0862">Zinc</keyword>
<dbReference type="Pfam" id="PF00172">
    <property type="entry name" value="Zn_clus"/>
    <property type="match status" value="1"/>
</dbReference>
<feature type="compositionally biased region" description="Polar residues" evidence="7">
    <location>
        <begin position="98"/>
        <end position="115"/>
    </location>
</feature>
<keyword evidence="4" id="KW-0238">DNA-binding</keyword>
<feature type="region of interest" description="Disordered" evidence="7">
    <location>
        <begin position="1"/>
        <end position="31"/>
    </location>
</feature>
<dbReference type="Gene3D" id="4.10.240.10">
    <property type="entry name" value="Zn(2)-C6 fungal-type DNA-binding domain"/>
    <property type="match status" value="1"/>
</dbReference>
<dbReference type="InterPro" id="IPR021858">
    <property type="entry name" value="Fun_TF"/>
</dbReference>
<gene>
    <name evidence="9" type="ORF">B0H66DRAFT_527044</name>
</gene>
<feature type="domain" description="Zn(2)-C6 fungal-type" evidence="8">
    <location>
        <begin position="34"/>
        <end position="64"/>
    </location>
</feature>
<reference evidence="9" key="2">
    <citation type="submission" date="2023-06" db="EMBL/GenBank/DDBJ databases">
        <authorList>
            <consortium name="Lawrence Berkeley National Laboratory"/>
            <person name="Haridas S."/>
            <person name="Hensen N."/>
            <person name="Bonometti L."/>
            <person name="Westerberg I."/>
            <person name="Brannstrom I.O."/>
            <person name="Guillou S."/>
            <person name="Cros-Aarteil S."/>
            <person name="Calhoun S."/>
            <person name="Kuo A."/>
            <person name="Mondo S."/>
            <person name="Pangilinan J."/>
            <person name="Riley R."/>
            <person name="Labutti K."/>
            <person name="Andreopoulos B."/>
            <person name="Lipzen A."/>
            <person name="Chen C."/>
            <person name="Yanf M."/>
            <person name="Daum C."/>
            <person name="Ng V."/>
            <person name="Clum A."/>
            <person name="Steindorff A."/>
            <person name="Ohm R."/>
            <person name="Martin F."/>
            <person name="Silar P."/>
            <person name="Natvig D."/>
            <person name="Lalanne C."/>
            <person name="Gautier V."/>
            <person name="Ament-Velasquez S.L."/>
            <person name="Kruys A."/>
            <person name="Hutchinson M.I."/>
            <person name="Powell A.J."/>
            <person name="Barry K."/>
            <person name="Miller A.N."/>
            <person name="Grigoriev I.V."/>
            <person name="Debuchy R."/>
            <person name="Gladieux P."/>
            <person name="Thoren M.H."/>
            <person name="Johannesson H."/>
        </authorList>
    </citation>
    <scope>NUCLEOTIDE SEQUENCE</scope>
    <source>
        <strain evidence="9">CBS 118394</strain>
    </source>
</reference>
<proteinExistence type="predicted"/>
<name>A0AAE0IR78_9PEZI</name>
<reference evidence="9" key="1">
    <citation type="journal article" date="2023" name="Mol. Phylogenet. Evol.">
        <title>Genome-scale phylogeny and comparative genomics of the fungal order Sordariales.</title>
        <authorList>
            <person name="Hensen N."/>
            <person name="Bonometti L."/>
            <person name="Westerberg I."/>
            <person name="Brannstrom I.O."/>
            <person name="Guillou S."/>
            <person name="Cros-Aarteil S."/>
            <person name="Calhoun S."/>
            <person name="Haridas S."/>
            <person name="Kuo A."/>
            <person name="Mondo S."/>
            <person name="Pangilinan J."/>
            <person name="Riley R."/>
            <person name="LaButti K."/>
            <person name="Andreopoulos B."/>
            <person name="Lipzen A."/>
            <person name="Chen C."/>
            <person name="Yan M."/>
            <person name="Daum C."/>
            <person name="Ng V."/>
            <person name="Clum A."/>
            <person name="Steindorff A."/>
            <person name="Ohm R.A."/>
            <person name="Martin F."/>
            <person name="Silar P."/>
            <person name="Natvig D.O."/>
            <person name="Lalanne C."/>
            <person name="Gautier V."/>
            <person name="Ament-Velasquez S.L."/>
            <person name="Kruys A."/>
            <person name="Hutchinson M.I."/>
            <person name="Powell A.J."/>
            <person name="Barry K."/>
            <person name="Miller A.N."/>
            <person name="Grigoriev I.V."/>
            <person name="Debuchy R."/>
            <person name="Gladieux P."/>
            <person name="Hiltunen Thoren M."/>
            <person name="Johannesson H."/>
        </authorList>
    </citation>
    <scope>NUCLEOTIDE SEQUENCE</scope>
    <source>
        <strain evidence="9">CBS 118394</strain>
    </source>
</reference>
<accession>A0AAE0IR78</accession>
<evidence type="ECO:0000256" key="5">
    <source>
        <dbReference type="ARBA" id="ARBA00023163"/>
    </source>
</evidence>
<keyword evidence="5" id="KW-0804">Transcription</keyword>
<feature type="region of interest" description="Disordered" evidence="7">
    <location>
        <begin position="92"/>
        <end position="115"/>
    </location>
</feature>
<evidence type="ECO:0000256" key="1">
    <source>
        <dbReference type="ARBA" id="ARBA00004123"/>
    </source>
</evidence>
<dbReference type="InterPro" id="IPR036864">
    <property type="entry name" value="Zn2-C6_fun-type_DNA-bd_sf"/>
</dbReference>
<evidence type="ECO:0000313" key="10">
    <source>
        <dbReference type="Proteomes" id="UP001283341"/>
    </source>
</evidence>
<dbReference type="CDD" id="cd00067">
    <property type="entry name" value="GAL4"/>
    <property type="match status" value="1"/>
</dbReference>
<feature type="compositionally biased region" description="Low complexity" evidence="7">
    <location>
        <begin position="1"/>
        <end position="17"/>
    </location>
</feature>
<organism evidence="9 10">
    <name type="scientific">Apodospora peruviana</name>
    <dbReference type="NCBI Taxonomy" id="516989"/>
    <lineage>
        <taxon>Eukaryota</taxon>
        <taxon>Fungi</taxon>
        <taxon>Dikarya</taxon>
        <taxon>Ascomycota</taxon>
        <taxon>Pezizomycotina</taxon>
        <taxon>Sordariomycetes</taxon>
        <taxon>Sordariomycetidae</taxon>
        <taxon>Sordariales</taxon>
        <taxon>Lasiosphaeriaceae</taxon>
        <taxon>Apodospora</taxon>
    </lineage>
</organism>
<protein>
    <submittedName>
        <fullName evidence="9">Fungal-specific transcription factor domain-containing protein</fullName>
    </submittedName>
</protein>
<dbReference type="GO" id="GO:0005634">
    <property type="term" value="C:nucleus"/>
    <property type="evidence" value="ECO:0007669"/>
    <property type="project" value="UniProtKB-SubCell"/>
</dbReference>
<evidence type="ECO:0000256" key="2">
    <source>
        <dbReference type="ARBA" id="ARBA00022833"/>
    </source>
</evidence>
<keyword evidence="6" id="KW-0539">Nucleus</keyword>
<evidence type="ECO:0000256" key="7">
    <source>
        <dbReference type="SAM" id="MobiDB-lite"/>
    </source>
</evidence>
<evidence type="ECO:0000256" key="6">
    <source>
        <dbReference type="ARBA" id="ARBA00023242"/>
    </source>
</evidence>
<evidence type="ECO:0000259" key="8">
    <source>
        <dbReference type="PROSITE" id="PS50048"/>
    </source>
</evidence>
<dbReference type="InterPro" id="IPR001138">
    <property type="entry name" value="Zn2Cys6_DnaBD"/>
</dbReference>
<dbReference type="PROSITE" id="PS50048">
    <property type="entry name" value="ZN2_CY6_FUNGAL_2"/>
    <property type="match status" value="1"/>
</dbReference>
<comment type="caution">
    <text evidence="9">The sequence shown here is derived from an EMBL/GenBank/DDBJ whole genome shotgun (WGS) entry which is preliminary data.</text>
</comment>
<dbReference type="Pfam" id="PF11951">
    <property type="entry name" value="Fungal_trans_2"/>
    <property type="match status" value="1"/>
</dbReference>
<keyword evidence="10" id="KW-1185">Reference proteome</keyword>
<evidence type="ECO:0000256" key="4">
    <source>
        <dbReference type="ARBA" id="ARBA00023125"/>
    </source>
</evidence>
<dbReference type="SUPFAM" id="SSF57701">
    <property type="entry name" value="Zn2/Cys6 DNA-binding domain"/>
    <property type="match status" value="1"/>
</dbReference>
<dbReference type="PANTHER" id="PTHR37534">
    <property type="entry name" value="TRANSCRIPTIONAL ACTIVATOR PROTEIN UGA3"/>
    <property type="match status" value="1"/>
</dbReference>
<dbReference type="SMART" id="SM00066">
    <property type="entry name" value="GAL4"/>
    <property type="match status" value="1"/>
</dbReference>
<keyword evidence="3" id="KW-0805">Transcription regulation</keyword>
<dbReference type="EMBL" id="JAUEDM010000001">
    <property type="protein sequence ID" value="KAK3329662.1"/>
    <property type="molecule type" value="Genomic_DNA"/>
</dbReference>
<dbReference type="AlphaFoldDB" id="A0AAE0IR78"/>
<evidence type="ECO:0000313" key="9">
    <source>
        <dbReference type="EMBL" id="KAK3329662.1"/>
    </source>
</evidence>
<dbReference type="GO" id="GO:0000981">
    <property type="term" value="F:DNA-binding transcription factor activity, RNA polymerase II-specific"/>
    <property type="evidence" value="ECO:0007669"/>
    <property type="project" value="InterPro"/>
</dbReference>
<sequence length="661" mass="73721">MAAATSTKTKPASKAGANATPKQKTQMHRRSRTGCYTCRLRRKKCDEGSPMCTACKHLGLCCEYKRPMWWSNNDARRKHKDDIKMIIKRKKLSEKSSHTIQTSMNSPPGLSHSLPTSATFSDPLDRTRSASIDSHFAFGFNSPQSAHDFTPFTTPQMPPDFMFSPFSPYEIDVKTERQMFVNDIPTLRESTTSTFSTYQTPPPPGTILPSFPLEGEWTEQVYSERRESLTEETLNVNFFDFSHGPTMNSRQVAIELDEGDQRLLDHFIQFVLPTIFPILESNQHGSVSSDLILPALQSNKGYLHCCLSIAAQHYKAAMGLQGEEIDGDIMRHRYATISSLCDALNRDENHQEILEAALGLIFFQCCVGRFDDSLPDIPWHQHFQAAISLVQKLDLPRIVSDPNEPLTQAPFNMTLTSWIDILGATMQGRAPTFAHTYREKHLSPTNSSLGLRELMGCEDRVMYLISEIACLEALKKDGMDDITLCQHVHVLGDQIGLTELSDAAPTLPFNANGSLSPKQLTKNITAAFRLAARIYLCSLVPGFSPAQASCIGLVEKLTQTLQHIPSGTAGFDRSLSWVYLVGGSVSVAGSSFRAFFEDRIAQLGDLANFGSFGRVACLLREVWLQADQQATSPISATSEAPQQYVHWRDVMQMKGWDYLLI</sequence>
<dbReference type="PANTHER" id="PTHR37534:SF12">
    <property type="entry name" value="ZN(2)-C6 FUNGAL-TYPE DOMAIN-CONTAINING PROTEIN"/>
    <property type="match status" value="1"/>
</dbReference>
<evidence type="ECO:0000256" key="3">
    <source>
        <dbReference type="ARBA" id="ARBA00023015"/>
    </source>
</evidence>
<dbReference type="PROSITE" id="PS00463">
    <property type="entry name" value="ZN2_CY6_FUNGAL_1"/>
    <property type="match status" value="1"/>
</dbReference>
<dbReference type="GO" id="GO:0003677">
    <property type="term" value="F:DNA binding"/>
    <property type="evidence" value="ECO:0007669"/>
    <property type="project" value="UniProtKB-KW"/>
</dbReference>